<feature type="domain" description="N-acetyltransferase" evidence="1">
    <location>
        <begin position="117"/>
        <end position="249"/>
    </location>
</feature>
<dbReference type="RefSeq" id="WP_345355993.1">
    <property type="nucleotide sequence ID" value="NZ_BAABII010000002.1"/>
</dbReference>
<organism evidence="2 3">
    <name type="scientific">Saccharopolyspora cebuensis</name>
    <dbReference type="NCBI Taxonomy" id="418759"/>
    <lineage>
        <taxon>Bacteria</taxon>
        <taxon>Bacillati</taxon>
        <taxon>Actinomycetota</taxon>
        <taxon>Actinomycetes</taxon>
        <taxon>Pseudonocardiales</taxon>
        <taxon>Pseudonocardiaceae</taxon>
        <taxon>Saccharopolyspora</taxon>
    </lineage>
</organism>
<dbReference type="SUPFAM" id="SSF55729">
    <property type="entry name" value="Acyl-CoA N-acyltransferases (Nat)"/>
    <property type="match status" value="1"/>
</dbReference>
<sequence length="254" mass="27563">MISARELDDCMNRSWRARSEVAVDGWLVRRSSGVTQRANSVLPVSAPADLAAAITRVEELYQDEGLPPCFQISPAARPAELDQVLADRGYELRGDTEVRVAAVEDVLRRLPPARGPVDVHDAPGPDWMGLWWAVDGRGGADARAVARDILGGGPALYALRRDAAGPAAVGRVSLVGRWAGVYCMAVRADARRRGHATEVLRALLVGAADRGARHTWLQVVADNAAARALYERVGFADFSRYHYRVHPAPRTSRG</sequence>
<dbReference type="InterPro" id="IPR000182">
    <property type="entry name" value="GNAT_dom"/>
</dbReference>
<dbReference type="InterPro" id="IPR016181">
    <property type="entry name" value="Acyl_CoA_acyltransferase"/>
</dbReference>
<dbReference type="InterPro" id="IPR056935">
    <property type="entry name" value="Rv0428c-like_C"/>
</dbReference>
<evidence type="ECO:0000313" key="3">
    <source>
        <dbReference type="Proteomes" id="UP001564626"/>
    </source>
</evidence>
<dbReference type="Pfam" id="PF24553">
    <property type="entry name" value="Rv0428c_C"/>
    <property type="match status" value="1"/>
</dbReference>
<dbReference type="CDD" id="cd04301">
    <property type="entry name" value="NAT_SF"/>
    <property type="match status" value="1"/>
</dbReference>
<protein>
    <submittedName>
        <fullName evidence="2">GNAT family N-acetyltransferase</fullName>
        <ecNumber evidence="2">2.3.1.-</ecNumber>
    </submittedName>
</protein>
<evidence type="ECO:0000313" key="2">
    <source>
        <dbReference type="EMBL" id="MEY8038299.1"/>
    </source>
</evidence>
<dbReference type="PROSITE" id="PS51186">
    <property type="entry name" value="GNAT"/>
    <property type="match status" value="1"/>
</dbReference>
<dbReference type="Gene3D" id="3.40.630.30">
    <property type="match status" value="1"/>
</dbReference>
<dbReference type="Proteomes" id="UP001564626">
    <property type="component" value="Unassembled WGS sequence"/>
</dbReference>
<dbReference type="EC" id="2.3.1.-" evidence="2"/>
<dbReference type="EMBL" id="JBGEHV010000003">
    <property type="protein sequence ID" value="MEY8038299.1"/>
    <property type="molecule type" value="Genomic_DNA"/>
</dbReference>
<gene>
    <name evidence="2" type="ORF">AB8O55_02720</name>
</gene>
<keyword evidence="2" id="KW-0012">Acyltransferase</keyword>
<comment type="caution">
    <text evidence="2">The sequence shown here is derived from an EMBL/GenBank/DDBJ whole genome shotgun (WGS) entry which is preliminary data.</text>
</comment>
<name>A0ABV4CB16_9PSEU</name>
<proteinExistence type="predicted"/>
<accession>A0ABV4CB16</accession>
<dbReference type="GO" id="GO:0016746">
    <property type="term" value="F:acyltransferase activity"/>
    <property type="evidence" value="ECO:0007669"/>
    <property type="project" value="UniProtKB-KW"/>
</dbReference>
<evidence type="ECO:0000259" key="1">
    <source>
        <dbReference type="PROSITE" id="PS51186"/>
    </source>
</evidence>
<keyword evidence="2" id="KW-0808">Transferase</keyword>
<keyword evidence="3" id="KW-1185">Reference proteome</keyword>
<reference evidence="2 3" key="1">
    <citation type="submission" date="2024-08" db="EMBL/GenBank/DDBJ databases">
        <title>Genome mining of Saccharopolyspora cebuensis PGLac3 from Nigerian medicinal plant.</title>
        <authorList>
            <person name="Ezeobiora C.E."/>
            <person name="Igbokwe N.H."/>
            <person name="Amin D.H."/>
            <person name="Mendie U.E."/>
        </authorList>
    </citation>
    <scope>NUCLEOTIDE SEQUENCE [LARGE SCALE GENOMIC DNA]</scope>
    <source>
        <strain evidence="2 3">PGLac3</strain>
    </source>
</reference>